<dbReference type="EMBL" id="PZKC01000015">
    <property type="protein sequence ID" value="PTD95237.1"/>
    <property type="molecule type" value="Genomic_DNA"/>
</dbReference>
<name>A0A2T4IBS5_9RHOO</name>
<keyword evidence="3" id="KW-1185">Reference proteome</keyword>
<dbReference type="OrthoDB" id="9182633at2"/>
<accession>A0A2T4IBS5</accession>
<gene>
    <name evidence="2" type="ORF">C8261_15235</name>
</gene>
<evidence type="ECO:0000256" key="1">
    <source>
        <dbReference type="SAM" id="MobiDB-lite"/>
    </source>
</evidence>
<dbReference type="RefSeq" id="WP_146161693.1">
    <property type="nucleotide sequence ID" value="NZ_PZKC01000015.1"/>
</dbReference>
<dbReference type="Proteomes" id="UP000241193">
    <property type="component" value="Unassembled WGS sequence"/>
</dbReference>
<organism evidence="2 3">
    <name type="scientific">Pseudothauera lacus</name>
    <dbReference type="NCBI Taxonomy" id="2136175"/>
    <lineage>
        <taxon>Bacteria</taxon>
        <taxon>Pseudomonadati</taxon>
        <taxon>Pseudomonadota</taxon>
        <taxon>Betaproteobacteria</taxon>
        <taxon>Rhodocyclales</taxon>
        <taxon>Zoogloeaceae</taxon>
        <taxon>Pseudothauera</taxon>
    </lineage>
</organism>
<dbReference type="AlphaFoldDB" id="A0A2T4IBS5"/>
<reference evidence="2 3" key="2">
    <citation type="submission" date="2018-04" db="EMBL/GenBank/DDBJ databases">
        <title>Thauera lacus sp. nov., isolated from an saline lake in Inner Mongolia, China.</title>
        <authorList>
            <person name="Liang Q.-Y."/>
        </authorList>
    </citation>
    <scope>NUCLEOTIDE SEQUENCE [LARGE SCALE GENOMIC DNA]</scope>
    <source>
        <strain evidence="2 3">D20</strain>
    </source>
</reference>
<evidence type="ECO:0000313" key="2">
    <source>
        <dbReference type="EMBL" id="PTD95237.1"/>
    </source>
</evidence>
<comment type="caution">
    <text evidence="2">The sequence shown here is derived from an EMBL/GenBank/DDBJ whole genome shotgun (WGS) entry which is preliminary data.</text>
</comment>
<evidence type="ECO:0000313" key="3">
    <source>
        <dbReference type="Proteomes" id="UP000241193"/>
    </source>
</evidence>
<feature type="non-terminal residue" evidence="2">
    <location>
        <position position="116"/>
    </location>
</feature>
<sequence>MKAKDSTDGPSTLGLPMREFSEAWFAACLRPLSAWQEWNRVVGGQWEQWLQLLARTPTPWLPALAENRSDQPPAIEFFLPWLQVEAEAVSKAPVSVDKPRADAGTAAARKPAAAKP</sequence>
<feature type="compositionally biased region" description="Low complexity" evidence="1">
    <location>
        <begin position="102"/>
        <end position="116"/>
    </location>
</feature>
<protein>
    <submittedName>
        <fullName evidence="2">Uncharacterized protein</fullName>
    </submittedName>
</protein>
<reference evidence="2 3" key="1">
    <citation type="submission" date="2018-03" db="EMBL/GenBank/DDBJ databases">
        <authorList>
            <person name="Keele B.F."/>
        </authorList>
    </citation>
    <scope>NUCLEOTIDE SEQUENCE [LARGE SCALE GENOMIC DNA]</scope>
    <source>
        <strain evidence="2 3">D20</strain>
    </source>
</reference>
<feature type="region of interest" description="Disordered" evidence="1">
    <location>
        <begin position="91"/>
        <end position="116"/>
    </location>
</feature>
<proteinExistence type="predicted"/>